<protein>
    <submittedName>
        <fullName evidence="1">Uncharacterized protein</fullName>
    </submittedName>
</protein>
<dbReference type="Proteomes" id="UP001201980">
    <property type="component" value="Unassembled WGS sequence"/>
</dbReference>
<keyword evidence="2" id="KW-1185">Reference proteome</keyword>
<comment type="caution">
    <text evidence="1">The sequence shown here is derived from an EMBL/GenBank/DDBJ whole genome shotgun (WGS) entry which is preliminary data.</text>
</comment>
<name>A0AAD5RJD6_9PEZI</name>
<proteinExistence type="predicted"/>
<gene>
    <name evidence="1" type="ORF">MKZ38_006008</name>
</gene>
<evidence type="ECO:0000313" key="2">
    <source>
        <dbReference type="Proteomes" id="UP001201980"/>
    </source>
</evidence>
<dbReference type="AlphaFoldDB" id="A0AAD5RJD6"/>
<organism evidence="1 2">
    <name type="scientific">Zalerion maritima</name>
    <dbReference type="NCBI Taxonomy" id="339359"/>
    <lineage>
        <taxon>Eukaryota</taxon>
        <taxon>Fungi</taxon>
        <taxon>Dikarya</taxon>
        <taxon>Ascomycota</taxon>
        <taxon>Pezizomycotina</taxon>
        <taxon>Sordariomycetes</taxon>
        <taxon>Lulworthiomycetidae</taxon>
        <taxon>Lulworthiales</taxon>
        <taxon>Lulworthiaceae</taxon>
        <taxon>Zalerion</taxon>
    </lineage>
</organism>
<accession>A0AAD5RJD6</accession>
<dbReference type="EMBL" id="JAKWBI020000365">
    <property type="protein sequence ID" value="KAJ2895961.1"/>
    <property type="molecule type" value="Genomic_DNA"/>
</dbReference>
<reference evidence="1" key="1">
    <citation type="submission" date="2022-07" db="EMBL/GenBank/DDBJ databases">
        <title>Draft genome sequence of Zalerion maritima ATCC 34329, a (micro)plastics degrading marine fungus.</title>
        <authorList>
            <person name="Paco A."/>
            <person name="Goncalves M.F.M."/>
            <person name="Rocha-Santos T.A.P."/>
            <person name="Alves A."/>
        </authorList>
    </citation>
    <scope>NUCLEOTIDE SEQUENCE</scope>
    <source>
        <strain evidence="1">ATCC 34329</strain>
    </source>
</reference>
<sequence length="150" mass="16680">MSITRGLGEARNLRRLSIGKSGSKVCDKCPRTNGYTVALQDIGALDARGRDREPLEQLWGCFDKNFVSIVANVGDIEGLYLYDMSHKRAHNLITTRNRSKSKLFGRGDYAWAVGLIMDMIPDAEAADIHKLQGWGRGRCIRTPAKEGRVS</sequence>
<evidence type="ECO:0000313" key="1">
    <source>
        <dbReference type="EMBL" id="KAJ2895961.1"/>
    </source>
</evidence>